<evidence type="ECO:0000256" key="4">
    <source>
        <dbReference type="ARBA" id="ARBA00023136"/>
    </source>
</evidence>
<dbReference type="Pfam" id="PF04497">
    <property type="entry name" value="Pox_E2-like"/>
    <property type="match status" value="1"/>
</dbReference>
<name>A0A068EEI9_9POXV</name>
<evidence type="ECO:0000256" key="1">
    <source>
        <dbReference type="ARBA" id="ARBA00004167"/>
    </source>
</evidence>
<evidence type="ECO:0000256" key="3">
    <source>
        <dbReference type="ARBA" id="ARBA00022989"/>
    </source>
</evidence>
<dbReference type="InterPro" id="IPR006732">
    <property type="entry name" value="Poxvirus_O1"/>
</dbReference>
<organism evidence="6 7">
    <name type="scientific">Pigeonpox virus</name>
    <dbReference type="NCBI Taxonomy" id="10264"/>
    <lineage>
        <taxon>Viruses</taxon>
        <taxon>Varidnaviria</taxon>
        <taxon>Bamfordvirae</taxon>
        <taxon>Nucleocytoviricota</taxon>
        <taxon>Pokkesviricetes</taxon>
        <taxon>Chitovirales</taxon>
        <taxon>Poxviridae</taxon>
        <taxon>Chordopoxvirinae</taxon>
        <taxon>Avipoxvirus</taxon>
        <taxon>Avipoxvirus pigeonpox</taxon>
    </lineage>
</organism>
<evidence type="ECO:0000256" key="5">
    <source>
        <dbReference type="SAM" id="Phobius"/>
    </source>
</evidence>
<dbReference type="GeneID" id="19737818"/>
<sequence length="656" mass="77369">MTNLYSKKVRKSIHKFIRSGLNFDLLHEKHGRRLIINNIFVKLPPKYYNFAKSLDLNNILAFDSDIVQLNDLKKLIMRLPRLPDCFTDVILFHKKYLLLDAAIVSKLINSNMVSLSDIRNIIDNKIKTPVEIALLNSALIIPGTPFSLDEIKYVFENTSIENVKELYKRIETSVYSILYMEEKFSVSPVHSSLYQVTDVDKIIYLIKKYPDDAIIDYVSGIVKSRNDFIESIIAIIKDRLPDMSPCLNKWISTQLPSDKLIDEFGIYFYALFEWIDIPLYIDKYSFLNITEEETKFICRYINIYQKKSELFVNAFRWHLYYCNSMYPQKVFPVITYKKDSKGKYIVKESFKYLDNKQTMKVLLNDFKYNYAIGKYILESSSSNIVKMEAMNMLKKQVICLEHSNCFDLGKLYSVLLKFRYHPVDYVMYSDELFDYISKNSTFEDTDIGLLTLASFLFSTAKKGIIDIKFLNTNSLWSPLMYLIDDSCKVDFTRFMMAVKNIKADNINYLKNKDENINNNFEHIDNIDIYNLLDYSRIRLYGINFIKKIILANVVFEYIFTLIIIRYQKTNYNFRSFLEMLLYRCLKGFGISPKLYKNVYVNEMNICYELEKLINNDVVPFKTYGILMKLLITIFANLNGVSKHPFRIRFRKSKTLL</sequence>
<comment type="subcellular location">
    <subcellularLocation>
        <location evidence="1">Membrane</location>
        <topology evidence="1">Single-pass membrane protein</topology>
    </subcellularLocation>
</comment>
<dbReference type="EMBL" id="KJ801920">
    <property type="protein sequence ID" value="AID46601.1"/>
    <property type="molecule type" value="Genomic_DNA"/>
</dbReference>
<keyword evidence="7" id="KW-1185">Reference proteome</keyword>
<gene>
    <name evidence="6" type="ORF">fep_093</name>
</gene>
<dbReference type="Proteomes" id="UP000101521">
    <property type="component" value="Segment"/>
</dbReference>
<protein>
    <submittedName>
        <fullName evidence="6">Uncharacterized protein</fullName>
    </submittedName>
</protein>
<feature type="transmembrane region" description="Helical" evidence="5">
    <location>
        <begin position="548"/>
        <end position="566"/>
    </location>
</feature>
<dbReference type="GO" id="GO:0016020">
    <property type="term" value="C:membrane"/>
    <property type="evidence" value="ECO:0007669"/>
    <property type="project" value="UniProtKB-SubCell"/>
</dbReference>
<keyword evidence="4 5" id="KW-0472">Membrane</keyword>
<evidence type="ECO:0000313" key="7">
    <source>
        <dbReference type="Proteomes" id="UP000101521"/>
    </source>
</evidence>
<evidence type="ECO:0000313" key="6">
    <source>
        <dbReference type="EMBL" id="AID46601.1"/>
    </source>
</evidence>
<dbReference type="PIRSF" id="PIRSF015980">
    <property type="entry name" value="VAC_O1L"/>
    <property type="match status" value="1"/>
</dbReference>
<keyword evidence="3 5" id="KW-1133">Transmembrane helix</keyword>
<dbReference type="KEGG" id="vg:19737818"/>
<proteinExistence type="predicted"/>
<reference evidence="6 7" key="1">
    <citation type="journal article" date="2014" name="BMC Genomics">
        <title>The complete genome sequences of poxviruses isolated from a penguin and a pigeon in South Africa and comparison to other sequenced avipoxviruses.</title>
        <authorList>
            <person name="Offerman K."/>
            <person name="Carulei O."/>
            <person name="van der Walt A.P."/>
            <person name="Douglass N."/>
            <person name="Williamson A.L."/>
        </authorList>
    </citation>
    <scope>NUCLEOTIDE SEQUENCE [LARGE SCALE GENOMIC DNA]</scope>
    <source>
        <strain evidence="6">FeP2</strain>
    </source>
</reference>
<dbReference type="RefSeq" id="YP_009046325.1">
    <property type="nucleotide sequence ID" value="NC_024447.1"/>
</dbReference>
<evidence type="ECO:0000256" key="2">
    <source>
        <dbReference type="ARBA" id="ARBA00022692"/>
    </source>
</evidence>
<keyword evidence="2 5" id="KW-0812">Transmembrane</keyword>
<accession>A0A068EEI9</accession>
<dbReference type="InterPro" id="IPR021155">
    <property type="entry name" value="Poxvirus_E2/O1"/>
</dbReference>